<evidence type="ECO:0000313" key="2">
    <source>
        <dbReference type="EMBL" id="CAA9487828.1"/>
    </source>
</evidence>
<reference evidence="2" key="1">
    <citation type="submission" date="2020-02" db="EMBL/GenBank/DDBJ databases">
        <authorList>
            <person name="Meier V. D."/>
        </authorList>
    </citation>
    <scope>NUCLEOTIDE SEQUENCE</scope>
    <source>
        <strain evidence="2">AVDCRST_MAG17</strain>
    </source>
</reference>
<organism evidence="2">
    <name type="scientific">uncultured Solirubrobacterales bacterium</name>
    <dbReference type="NCBI Taxonomy" id="768556"/>
    <lineage>
        <taxon>Bacteria</taxon>
        <taxon>Bacillati</taxon>
        <taxon>Actinomycetota</taxon>
        <taxon>Thermoleophilia</taxon>
        <taxon>Solirubrobacterales</taxon>
        <taxon>environmental samples</taxon>
    </lineage>
</organism>
<feature type="non-terminal residue" evidence="2">
    <location>
        <position position="43"/>
    </location>
</feature>
<dbReference type="EMBL" id="CADCVV010000043">
    <property type="protein sequence ID" value="CAA9487828.1"/>
    <property type="molecule type" value="Genomic_DNA"/>
</dbReference>
<protein>
    <submittedName>
        <fullName evidence="2">Uncharacterized protein</fullName>
    </submittedName>
</protein>
<sequence length="43" mass="4664">GAPLHRPGLHPRNRGGADDPRRGDARPLELDRDRAGRAAARRG</sequence>
<feature type="non-terminal residue" evidence="2">
    <location>
        <position position="1"/>
    </location>
</feature>
<dbReference type="AlphaFoldDB" id="A0A6J4S244"/>
<feature type="region of interest" description="Disordered" evidence="1">
    <location>
        <begin position="1"/>
        <end position="43"/>
    </location>
</feature>
<name>A0A6J4S244_9ACTN</name>
<accession>A0A6J4S244</accession>
<proteinExistence type="predicted"/>
<gene>
    <name evidence="2" type="ORF">AVDCRST_MAG17-589</name>
</gene>
<feature type="compositionally biased region" description="Basic and acidic residues" evidence="1">
    <location>
        <begin position="15"/>
        <end position="36"/>
    </location>
</feature>
<evidence type="ECO:0000256" key="1">
    <source>
        <dbReference type="SAM" id="MobiDB-lite"/>
    </source>
</evidence>